<organism evidence="1 2">
    <name type="scientific">Pararge aegeria aegeria</name>
    <dbReference type="NCBI Taxonomy" id="348720"/>
    <lineage>
        <taxon>Eukaryota</taxon>
        <taxon>Metazoa</taxon>
        <taxon>Ecdysozoa</taxon>
        <taxon>Arthropoda</taxon>
        <taxon>Hexapoda</taxon>
        <taxon>Insecta</taxon>
        <taxon>Pterygota</taxon>
        <taxon>Neoptera</taxon>
        <taxon>Endopterygota</taxon>
        <taxon>Lepidoptera</taxon>
        <taxon>Glossata</taxon>
        <taxon>Ditrysia</taxon>
        <taxon>Papilionoidea</taxon>
        <taxon>Nymphalidae</taxon>
        <taxon>Satyrinae</taxon>
        <taxon>Satyrini</taxon>
        <taxon>Parargina</taxon>
        <taxon>Pararge</taxon>
    </lineage>
</organism>
<dbReference type="OrthoDB" id="7383073at2759"/>
<gene>
    <name evidence="1" type="primary">jg13171</name>
    <name evidence="1" type="ORF">PAEG_LOCUS17579</name>
</gene>
<proteinExistence type="predicted"/>
<name>A0A8S4RZS0_9NEOP</name>
<dbReference type="Proteomes" id="UP000838756">
    <property type="component" value="Unassembled WGS sequence"/>
</dbReference>
<keyword evidence="2" id="KW-1185">Reference proteome</keyword>
<accession>A0A8S4RZS0</accession>
<reference evidence="1" key="1">
    <citation type="submission" date="2022-03" db="EMBL/GenBank/DDBJ databases">
        <authorList>
            <person name="Lindestad O."/>
        </authorList>
    </citation>
    <scope>NUCLEOTIDE SEQUENCE</scope>
</reference>
<evidence type="ECO:0000313" key="2">
    <source>
        <dbReference type="Proteomes" id="UP000838756"/>
    </source>
</evidence>
<comment type="caution">
    <text evidence="1">The sequence shown here is derived from an EMBL/GenBank/DDBJ whole genome shotgun (WGS) entry which is preliminary data.</text>
</comment>
<sequence length="161" mass="17797">MSERFKVTKFDEPSGKTFKNYGATSAENDVELKGKLLSDSVLDKTRTRNASFSNGVVFPGGVSEEADASDHWLHLLNSFGFGQNDFEGLHRPGAFASPIFASNPIRSIVPNHSSLIGDVQVEPIHTFLTVRHSKDLQRYIVLPTEPSYGAHSSFLIRIAEF</sequence>
<dbReference type="EMBL" id="CAKXAJ010025571">
    <property type="protein sequence ID" value="CAH2241116.1"/>
    <property type="molecule type" value="Genomic_DNA"/>
</dbReference>
<dbReference type="AlphaFoldDB" id="A0A8S4RZS0"/>
<evidence type="ECO:0000313" key="1">
    <source>
        <dbReference type="EMBL" id="CAH2241116.1"/>
    </source>
</evidence>
<protein>
    <submittedName>
        <fullName evidence="1">Jg13171 protein</fullName>
    </submittedName>
</protein>